<reference evidence="13" key="1">
    <citation type="submission" date="2018-02" db="EMBL/GenBank/DDBJ databases">
        <authorList>
            <person name="Hausmann B."/>
        </authorList>
    </citation>
    <scope>NUCLEOTIDE SEQUENCE [LARGE SCALE GENOMIC DNA]</scope>
    <source>
        <strain evidence="13">Peat soil MAG SbA5</strain>
    </source>
</reference>
<keyword evidence="5" id="KW-0547">Nucleotide-binding</keyword>
<comment type="catalytic activity">
    <reaction evidence="1">
        <text>ATP + protein L-histidine = ADP + protein N-phospho-L-histidine.</text>
        <dbReference type="EC" id="2.7.13.3"/>
    </reaction>
</comment>
<dbReference type="OrthoDB" id="110871at2"/>
<dbReference type="SMART" id="SM00388">
    <property type="entry name" value="HisKA"/>
    <property type="match status" value="1"/>
</dbReference>
<feature type="transmembrane region" description="Helical" evidence="10">
    <location>
        <begin position="233"/>
        <end position="257"/>
    </location>
</feature>
<dbReference type="Pfam" id="PF00512">
    <property type="entry name" value="HisKA"/>
    <property type="match status" value="1"/>
</dbReference>
<feature type="coiled-coil region" evidence="9">
    <location>
        <begin position="257"/>
        <end position="284"/>
    </location>
</feature>
<dbReference type="SUPFAM" id="SSF47384">
    <property type="entry name" value="Homodimeric domain of signal transducing histidine kinase"/>
    <property type="match status" value="1"/>
</dbReference>
<keyword evidence="10" id="KW-0472">Membrane</keyword>
<evidence type="ECO:0000256" key="9">
    <source>
        <dbReference type="SAM" id="Coils"/>
    </source>
</evidence>
<keyword evidence="6 12" id="KW-0418">Kinase</keyword>
<keyword evidence="3" id="KW-0597">Phosphoprotein</keyword>
<dbReference type="Proteomes" id="UP000239735">
    <property type="component" value="Unassembled WGS sequence"/>
</dbReference>
<dbReference type="GO" id="GO:0000155">
    <property type="term" value="F:phosphorelay sensor kinase activity"/>
    <property type="evidence" value="ECO:0007669"/>
    <property type="project" value="InterPro"/>
</dbReference>
<evidence type="ECO:0000256" key="6">
    <source>
        <dbReference type="ARBA" id="ARBA00022777"/>
    </source>
</evidence>
<dbReference type="InterPro" id="IPR005467">
    <property type="entry name" value="His_kinase_dom"/>
</dbReference>
<dbReference type="Pfam" id="PF02518">
    <property type="entry name" value="HATPase_c"/>
    <property type="match status" value="1"/>
</dbReference>
<keyword evidence="8" id="KW-0902">Two-component regulatory system</keyword>
<evidence type="ECO:0000256" key="7">
    <source>
        <dbReference type="ARBA" id="ARBA00022840"/>
    </source>
</evidence>
<organism evidence="12 13">
    <name type="scientific">Candidatus Sulfuritelmatomonas gaucii</name>
    <dbReference type="NCBI Taxonomy" id="2043161"/>
    <lineage>
        <taxon>Bacteria</taxon>
        <taxon>Pseudomonadati</taxon>
        <taxon>Acidobacteriota</taxon>
        <taxon>Terriglobia</taxon>
        <taxon>Terriglobales</taxon>
        <taxon>Acidobacteriaceae</taxon>
        <taxon>Candidatus Sulfuritelmatomonas</taxon>
    </lineage>
</organism>
<evidence type="ECO:0000256" key="2">
    <source>
        <dbReference type="ARBA" id="ARBA00012438"/>
    </source>
</evidence>
<evidence type="ECO:0000313" key="12">
    <source>
        <dbReference type="EMBL" id="SPE20181.1"/>
    </source>
</evidence>
<dbReference type="InterPro" id="IPR036097">
    <property type="entry name" value="HisK_dim/P_sf"/>
</dbReference>
<feature type="transmembrane region" description="Helical" evidence="10">
    <location>
        <begin position="64"/>
        <end position="84"/>
    </location>
</feature>
<dbReference type="InterPro" id="IPR003594">
    <property type="entry name" value="HATPase_dom"/>
</dbReference>
<keyword evidence="7" id="KW-0067">ATP-binding</keyword>
<feature type="transmembrane region" description="Helical" evidence="10">
    <location>
        <begin position="123"/>
        <end position="141"/>
    </location>
</feature>
<dbReference type="GO" id="GO:0005524">
    <property type="term" value="F:ATP binding"/>
    <property type="evidence" value="ECO:0007669"/>
    <property type="project" value="UniProtKB-KW"/>
</dbReference>
<sequence>MPDYYHAPALILTVLLLPAFGYLYLRFRDTRNLLWFLGFLFAMASMVLFYSIGPERPFGTIYPWLAAVGQTCIQLSSAMFLGSLSPLRFRVGKFQVLFIVPYVLPLVVYSVLLYGVLRGVPPAGPMFFLFPLLAAMSFAVGMSWGTAKGTVPVWLGVSFSGSLGFLAVWACFIEGPARALTFIECVNLQMAALLLVFVFRRFSPGVLLSVTGFLAWSLSGLQVLPWADHHPVFSLNLVHIIVMGKVVAAVGMIVLALEDELKSNKAAEDRERRARRQLEAYSNLMLSRRRVEDFDRQGADICETVVAQSRFTQAALLLEHEGRYRMAGCAGLEIAIAKPLGELIARIPIEGFLAPGSAPPAVEQSKTLRLDLTPWLLPGDDLERLHFTSVLAVPMMGRTGADGALLLRAMRTEDGQVSTSASEAPRTDDLLPIEMLVARVQATRSQTMLFEKLIDAERFAGLGQLAGNVTQQLNSPLTVILGYASLLEDASGLDEPDHKAVEAIMAEARRIRSTLESLSRVSRSRADQPAAISVSELLTDMEQLYRPEFLQRSIEFQVNLQPGLPRILCGAQQLRQAVLHCLQFAIGAVEREGPAAAGKEPKTIRLEASRDGKLVQISVSHSGPGFLQPERAFDPFVPARPGEETAGMGLSLCATILRDQNGRASAVNLEPRGAAIILELRAA</sequence>
<keyword evidence="10" id="KW-1133">Transmembrane helix</keyword>
<keyword evidence="10" id="KW-0812">Transmembrane</keyword>
<keyword evidence="9" id="KW-0175">Coiled coil</keyword>
<dbReference type="EMBL" id="OKRB01000085">
    <property type="protein sequence ID" value="SPE20181.1"/>
    <property type="molecule type" value="Genomic_DNA"/>
</dbReference>
<keyword evidence="4" id="KW-0808">Transferase</keyword>
<dbReference type="PANTHER" id="PTHR43065:SF10">
    <property type="entry name" value="PEROXIDE STRESS-ACTIVATED HISTIDINE KINASE MAK3"/>
    <property type="match status" value="1"/>
</dbReference>
<feature type="domain" description="Histidine kinase" evidence="11">
    <location>
        <begin position="468"/>
        <end position="683"/>
    </location>
</feature>
<evidence type="ECO:0000259" key="11">
    <source>
        <dbReference type="PROSITE" id="PS50109"/>
    </source>
</evidence>
<evidence type="ECO:0000256" key="1">
    <source>
        <dbReference type="ARBA" id="ARBA00000085"/>
    </source>
</evidence>
<dbReference type="InterPro" id="IPR036890">
    <property type="entry name" value="HATPase_C_sf"/>
</dbReference>
<dbReference type="Gene3D" id="3.30.565.10">
    <property type="entry name" value="Histidine kinase-like ATPase, C-terminal domain"/>
    <property type="match status" value="1"/>
</dbReference>
<evidence type="ECO:0000313" key="13">
    <source>
        <dbReference type="Proteomes" id="UP000239735"/>
    </source>
</evidence>
<feature type="transmembrane region" description="Helical" evidence="10">
    <location>
        <begin position="206"/>
        <end position="227"/>
    </location>
</feature>
<dbReference type="Gene3D" id="1.10.287.130">
    <property type="match status" value="1"/>
</dbReference>
<dbReference type="InterPro" id="IPR003661">
    <property type="entry name" value="HisK_dim/P_dom"/>
</dbReference>
<dbReference type="SUPFAM" id="SSF55874">
    <property type="entry name" value="ATPase domain of HSP90 chaperone/DNA topoisomerase II/histidine kinase"/>
    <property type="match status" value="1"/>
</dbReference>
<dbReference type="PROSITE" id="PS50109">
    <property type="entry name" value="HIS_KIN"/>
    <property type="match status" value="1"/>
</dbReference>
<gene>
    <name evidence="12" type="ORF">SBA5_290035</name>
</gene>
<accession>A0A2N9LAB6</accession>
<dbReference type="EC" id="2.7.13.3" evidence="2"/>
<feature type="transmembrane region" description="Helical" evidence="10">
    <location>
        <begin position="153"/>
        <end position="173"/>
    </location>
</feature>
<protein>
    <recommendedName>
        <fullName evidence="2">histidine kinase</fullName>
        <ecNumber evidence="2">2.7.13.3</ecNumber>
    </recommendedName>
</protein>
<feature type="transmembrane region" description="Helical" evidence="10">
    <location>
        <begin position="6"/>
        <end position="25"/>
    </location>
</feature>
<evidence type="ECO:0000256" key="8">
    <source>
        <dbReference type="ARBA" id="ARBA00023012"/>
    </source>
</evidence>
<evidence type="ECO:0000256" key="10">
    <source>
        <dbReference type="SAM" id="Phobius"/>
    </source>
</evidence>
<evidence type="ECO:0000256" key="5">
    <source>
        <dbReference type="ARBA" id="ARBA00022741"/>
    </source>
</evidence>
<feature type="transmembrane region" description="Helical" evidence="10">
    <location>
        <begin position="96"/>
        <end position="117"/>
    </location>
</feature>
<dbReference type="CDD" id="cd00082">
    <property type="entry name" value="HisKA"/>
    <property type="match status" value="1"/>
</dbReference>
<evidence type="ECO:0000256" key="3">
    <source>
        <dbReference type="ARBA" id="ARBA00022553"/>
    </source>
</evidence>
<dbReference type="AlphaFoldDB" id="A0A2N9LAB6"/>
<name>A0A2N9LAB6_9BACT</name>
<proteinExistence type="predicted"/>
<dbReference type="PANTHER" id="PTHR43065">
    <property type="entry name" value="SENSOR HISTIDINE KINASE"/>
    <property type="match status" value="1"/>
</dbReference>
<evidence type="ECO:0000256" key="4">
    <source>
        <dbReference type="ARBA" id="ARBA00022679"/>
    </source>
</evidence>
<feature type="transmembrane region" description="Helical" evidence="10">
    <location>
        <begin position="179"/>
        <end position="199"/>
    </location>
</feature>
<feature type="transmembrane region" description="Helical" evidence="10">
    <location>
        <begin position="32"/>
        <end position="52"/>
    </location>
</feature>